<protein>
    <recommendedName>
        <fullName evidence="2">KAP NTPase domain-containing protein</fullName>
    </recommendedName>
</protein>
<dbReference type="SUPFAM" id="SSF52540">
    <property type="entry name" value="P-loop containing nucleoside triphosphate hydrolases"/>
    <property type="match status" value="1"/>
</dbReference>
<accession>A0A9X0SNJ0</accession>
<dbReference type="Gene3D" id="3.40.50.300">
    <property type="entry name" value="P-loop containing nucleotide triphosphate hydrolases"/>
    <property type="match status" value="1"/>
</dbReference>
<dbReference type="InterPro" id="IPR027417">
    <property type="entry name" value="P-loop_NTPase"/>
</dbReference>
<evidence type="ECO:0000313" key="4">
    <source>
        <dbReference type="Proteomes" id="UP000075476"/>
    </source>
</evidence>
<evidence type="ECO:0000313" key="3">
    <source>
        <dbReference type="EMBL" id="KXY43958.1"/>
    </source>
</evidence>
<feature type="transmembrane region" description="Helical" evidence="1">
    <location>
        <begin position="58"/>
        <end position="79"/>
    </location>
</feature>
<evidence type="ECO:0000259" key="2">
    <source>
        <dbReference type="Pfam" id="PF07693"/>
    </source>
</evidence>
<feature type="transmembrane region" description="Helical" evidence="1">
    <location>
        <begin position="123"/>
        <end position="140"/>
    </location>
</feature>
<feature type="non-terminal residue" evidence="3">
    <location>
        <position position="490"/>
    </location>
</feature>
<dbReference type="RefSeq" id="WP_061663165.1">
    <property type="nucleotide sequence ID" value="NZ_LOMO01000043.1"/>
</dbReference>
<comment type="caution">
    <text evidence="3">The sequence shown here is derived from an EMBL/GenBank/DDBJ whole genome shotgun (WGS) entry which is preliminary data.</text>
</comment>
<evidence type="ECO:0000256" key="1">
    <source>
        <dbReference type="SAM" id="Phobius"/>
    </source>
</evidence>
<dbReference type="AlphaFoldDB" id="A0A9X0SNJ0"/>
<dbReference type="Pfam" id="PF07693">
    <property type="entry name" value="KAP_NTPase"/>
    <property type="match status" value="1"/>
</dbReference>
<dbReference type="Proteomes" id="UP000075476">
    <property type="component" value="Unassembled WGS sequence"/>
</dbReference>
<dbReference type="InterPro" id="IPR011646">
    <property type="entry name" value="KAP_P-loop"/>
</dbReference>
<feature type="transmembrane region" description="Helical" evidence="1">
    <location>
        <begin position="91"/>
        <end position="111"/>
    </location>
</feature>
<name>A0A9X0SNJ0_BACCE</name>
<proteinExistence type="predicted"/>
<reference evidence="3 4" key="1">
    <citation type="submission" date="2015-12" db="EMBL/GenBank/DDBJ databases">
        <title>Bacillus cereus Group isolate.</title>
        <authorList>
            <person name="Kovac J."/>
        </authorList>
    </citation>
    <scope>NUCLEOTIDE SEQUENCE [LARGE SCALE GENOMIC DNA]</scope>
    <source>
        <strain evidence="3 4">FSL K6-0073</strain>
    </source>
</reference>
<organism evidence="3 4">
    <name type="scientific">Bacillus cereus</name>
    <dbReference type="NCBI Taxonomy" id="1396"/>
    <lineage>
        <taxon>Bacteria</taxon>
        <taxon>Bacillati</taxon>
        <taxon>Bacillota</taxon>
        <taxon>Bacilli</taxon>
        <taxon>Bacillales</taxon>
        <taxon>Bacillaceae</taxon>
        <taxon>Bacillus</taxon>
        <taxon>Bacillus cereus group</taxon>
    </lineage>
</organism>
<feature type="transmembrane region" description="Helical" evidence="1">
    <location>
        <begin position="20"/>
        <end position="46"/>
    </location>
</feature>
<feature type="domain" description="KAP NTPase" evidence="2">
    <location>
        <begin position="199"/>
        <end position="407"/>
    </location>
</feature>
<sequence>MFGILEGSLVDMLEKVGGDIFGLIGSMNGYTYIYIGSFIVSVIIMIQIKVEWELKSKNIIDFIFYIWLAIILGEAIKLVNNKVIVNTLSSYWIVAIVIFLLMTAIFLKECFYYSNTLEQIVQNYCKVNFVLLLSVLFTQVVASVNFIWILNSIISLFFVWAVFNSNVKKHLRNTDRNEIADIPVNCYEDLFPTRKKEHDRIFGYLNAIGTDDPYAIAISAGWGEGKTSLISVLQKKIEEKNNTIIYIQPMILDTREKLLNYVFGQLEKILIANKIYTGKGSPYKKYFDLLLKFVDYKTITSFSVFLDVFQENEKLDLRTSKIELEKSIGRLVKENQRIYIIVDDLDRVEKETVYSTLTFIKEIVDLKKVTVLFLVDYKNIISENITIEYLEKFINQKFELSKIHENELLYYYIEKLIPRYDKDIINDEIEILKLKFKEHINIIKDYFKNEMESIDKRIKEEKKENSDSDIMEMKKLSDRLNEFQYKISNP</sequence>
<dbReference type="EMBL" id="LOMO01000043">
    <property type="protein sequence ID" value="KXY43958.1"/>
    <property type="molecule type" value="Genomic_DNA"/>
</dbReference>
<gene>
    <name evidence="3" type="ORF">AT268_05240</name>
</gene>
<keyword evidence="1" id="KW-0472">Membrane</keyword>
<keyword evidence="1" id="KW-1133">Transmembrane helix</keyword>
<keyword evidence="1" id="KW-0812">Transmembrane</keyword>